<protein>
    <recommendedName>
        <fullName evidence="3">CCHC-type domain-containing protein</fullName>
    </recommendedName>
</protein>
<dbReference type="Proteomes" id="UP001341840">
    <property type="component" value="Unassembled WGS sequence"/>
</dbReference>
<evidence type="ECO:0000259" key="3">
    <source>
        <dbReference type="PROSITE" id="PS50158"/>
    </source>
</evidence>
<dbReference type="PROSITE" id="PS50158">
    <property type="entry name" value="ZF_CCHC"/>
    <property type="match status" value="1"/>
</dbReference>
<keyword evidence="1" id="KW-0863">Zinc-finger</keyword>
<keyword evidence="1" id="KW-0862">Zinc</keyword>
<keyword evidence="1" id="KW-0479">Metal-binding</keyword>
<reference evidence="4 5" key="1">
    <citation type="journal article" date="2023" name="Plants (Basel)">
        <title>Bridging the Gap: Combining Genomics and Transcriptomics Approaches to Understand Stylosanthes scabra, an Orphan Legume from the Brazilian Caatinga.</title>
        <authorList>
            <person name="Ferreira-Neto J.R.C."/>
            <person name="da Silva M.D."/>
            <person name="Binneck E."/>
            <person name="de Melo N.F."/>
            <person name="da Silva R.H."/>
            <person name="de Melo A.L.T.M."/>
            <person name="Pandolfi V."/>
            <person name="Bustamante F.O."/>
            <person name="Brasileiro-Vidal A.C."/>
            <person name="Benko-Iseppon A.M."/>
        </authorList>
    </citation>
    <scope>NUCLEOTIDE SEQUENCE [LARGE SCALE GENOMIC DNA]</scope>
    <source>
        <tissue evidence="4">Leaves</tissue>
    </source>
</reference>
<evidence type="ECO:0000313" key="5">
    <source>
        <dbReference type="Proteomes" id="UP001341840"/>
    </source>
</evidence>
<dbReference type="EMBL" id="JASCZI010242246">
    <property type="protein sequence ID" value="MED6210312.1"/>
    <property type="molecule type" value="Genomic_DNA"/>
</dbReference>
<feature type="compositionally biased region" description="Basic residues" evidence="2">
    <location>
        <begin position="104"/>
        <end position="117"/>
    </location>
</feature>
<feature type="non-terminal residue" evidence="4">
    <location>
        <position position="1"/>
    </location>
</feature>
<evidence type="ECO:0000313" key="4">
    <source>
        <dbReference type="EMBL" id="MED6210312.1"/>
    </source>
</evidence>
<comment type="caution">
    <text evidence="4">The sequence shown here is derived from an EMBL/GenBank/DDBJ whole genome shotgun (WGS) entry which is preliminary data.</text>
</comment>
<dbReference type="InterPro" id="IPR001878">
    <property type="entry name" value="Znf_CCHC"/>
</dbReference>
<feature type="compositionally biased region" description="Low complexity" evidence="2">
    <location>
        <begin position="122"/>
        <end position="134"/>
    </location>
</feature>
<feature type="region of interest" description="Disordered" evidence="2">
    <location>
        <begin position="16"/>
        <end position="181"/>
    </location>
</feature>
<evidence type="ECO:0000256" key="2">
    <source>
        <dbReference type="SAM" id="MobiDB-lite"/>
    </source>
</evidence>
<feature type="compositionally biased region" description="Polar residues" evidence="2">
    <location>
        <begin position="135"/>
        <end position="147"/>
    </location>
</feature>
<keyword evidence="5" id="KW-1185">Reference proteome</keyword>
<name>A0ABU6YIS4_9FABA</name>
<organism evidence="4 5">
    <name type="scientific">Stylosanthes scabra</name>
    <dbReference type="NCBI Taxonomy" id="79078"/>
    <lineage>
        <taxon>Eukaryota</taxon>
        <taxon>Viridiplantae</taxon>
        <taxon>Streptophyta</taxon>
        <taxon>Embryophyta</taxon>
        <taxon>Tracheophyta</taxon>
        <taxon>Spermatophyta</taxon>
        <taxon>Magnoliopsida</taxon>
        <taxon>eudicotyledons</taxon>
        <taxon>Gunneridae</taxon>
        <taxon>Pentapetalae</taxon>
        <taxon>rosids</taxon>
        <taxon>fabids</taxon>
        <taxon>Fabales</taxon>
        <taxon>Fabaceae</taxon>
        <taxon>Papilionoideae</taxon>
        <taxon>50 kb inversion clade</taxon>
        <taxon>dalbergioids sensu lato</taxon>
        <taxon>Dalbergieae</taxon>
        <taxon>Pterocarpus clade</taxon>
        <taxon>Stylosanthes</taxon>
    </lineage>
</organism>
<evidence type="ECO:0000256" key="1">
    <source>
        <dbReference type="PROSITE-ProRule" id="PRU00047"/>
    </source>
</evidence>
<gene>
    <name evidence="4" type="ORF">PIB30_062896</name>
</gene>
<sequence length="181" mass="19294">GNKLKKTFKVTCSKCGEKGHNYKTCKGAPANANPRRSTRKKRREEPSTNTAPLATEISQSAPQVEVDDDVGTQDAGLNDTANVALQPQEPVVEPSRVTSTISNKRFRAKQPIRRRASGRTIASSQQASANQAGSTEPTTESPQQAAQSPVAGPSKETLAAAGPGAQRIWQFMPTPGLNKKT</sequence>
<accession>A0ABU6YIS4</accession>
<proteinExistence type="predicted"/>
<feature type="domain" description="CCHC-type" evidence="3">
    <location>
        <begin position="12"/>
        <end position="26"/>
    </location>
</feature>
<feature type="compositionally biased region" description="Polar residues" evidence="2">
    <location>
        <begin position="47"/>
        <end position="62"/>
    </location>
</feature>